<feature type="domain" description="Response regulatory" evidence="3">
    <location>
        <begin position="69"/>
        <end position="181"/>
    </location>
</feature>
<keyword evidence="5" id="KW-1185">Reference proteome</keyword>
<dbReference type="GO" id="GO:0000160">
    <property type="term" value="P:phosphorelay signal transduction system"/>
    <property type="evidence" value="ECO:0007669"/>
    <property type="project" value="InterPro"/>
</dbReference>
<dbReference type="Proteomes" id="UP000241167">
    <property type="component" value="Unassembled WGS sequence"/>
</dbReference>
<evidence type="ECO:0000259" key="3">
    <source>
        <dbReference type="PROSITE" id="PS50110"/>
    </source>
</evidence>
<evidence type="ECO:0000313" key="4">
    <source>
        <dbReference type="EMBL" id="PSJ38512.1"/>
    </source>
</evidence>
<dbReference type="Gene3D" id="3.40.50.2300">
    <property type="match status" value="1"/>
</dbReference>
<reference evidence="4 5" key="1">
    <citation type="submission" date="2018-03" db="EMBL/GenBank/DDBJ databases">
        <title>The draft genome of Sphingosinicella sp. GL-C-18.</title>
        <authorList>
            <person name="Liu L."/>
            <person name="Li L."/>
            <person name="Liang L."/>
            <person name="Zhang X."/>
            <person name="Wang T."/>
        </authorList>
    </citation>
    <scope>NUCLEOTIDE SEQUENCE [LARGE SCALE GENOMIC DNA]</scope>
    <source>
        <strain evidence="4 5">GL-C-18</strain>
    </source>
</reference>
<dbReference type="InterPro" id="IPR011006">
    <property type="entry name" value="CheY-like_superfamily"/>
</dbReference>
<evidence type="ECO:0000256" key="1">
    <source>
        <dbReference type="ARBA" id="ARBA00022553"/>
    </source>
</evidence>
<evidence type="ECO:0000256" key="2">
    <source>
        <dbReference type="PROSITE-ProRule" id="PRU00169"/>
    </source>
</evidence>
<dbReference type="InterPro" id="IPR050595">
    <property type="entry name" value="Bact_response_regulator"/>
</dbReference>
<organism evidence="4 5">
    <name type="scientific">Allosphingosinicella deserti</name>
    <dbReference type="NCBI Taxonomy" id="2116704"/>
    <lineage>
        <taxon>Bacteria</taxon>
        <taxon>Pseudomonadati</taxon>
        <taxon>Pseudomonadota</taxon>
        <taxon>Alphaproteobacteria</taxon>
        <taxon>Sphingomonadales</taxon>
        <taxon>Sphingomonadaceae</taxon>
        <taxon>Allosphingosinicella</taxon>
    </lineage>
</organism>
<name>A0A2P7QKN0_9SPHN</name>
<dbReference type="SMART" id="SM00448">
    <property type="entry name" value="REC"/>
    <property type="match status" value="1"/>
</dbReference>
<evidence type="ECO:0000313" key="5">
    <source>
        <dbReference type="Proteomes" id="UP000241167"/>
    </source>
</evidence>
<accession>A0A2P7QKN0</accession>
<keyword evidence="1 2" id="KW-0597">Phosphoprotein</keyword>
<dbReference type="PANTHER" id="PTHR44591:SF3">
    <property type="entry name" value="RESPONSE REGULATORY DOMAIN-CONTAINING PROTEIN"/>
    <property type="match status" value="1"/>
</dbReference>
<dbReference type="SUPFAM" id="SSF52172">
    <property type="entry name" value="CheY-like"/>
    <property type="match status" value="1"/>
</dbReference>
<dbReference type="EMBL" id="PXYI01000006">
    <property type="protein sequence ID" value="PSJ38512.1"/>
    <property type="molecule type" value="Genomic_DNA"/>
</dbReference>
<dbReference type="PANTHER" id="PTHR44591">
    <property type="entry name" value="STRESS RESPONSE REGULATOR PROTEIN 1"/>
    <property type="match status" value="1"/>
</dbReference>
<dbReference type="PROSITE" id="PS50110">
    <property type="entry name" value="RESPONSE_REGULATORY"/>
    <property type="match status" value="1"/>
</dbReference>
<dbReference type="InterPro" id="IPR001789">
    <property type="entry name" value="Sig_transdc_resp-reg_receiver"/>
</dbReference>
<gene>
    <name evidence="4" type="ORF">C7I55_18970</name>
</gene>
<protein>
    <recommendedName>
        <fullName evidence="3">Response regulatory domain-containing protein</fullName>
    </recommendedName>
</protein>
<sequence length="188" mass="20967">MSALQSFARAFRRRGGCFPSMHSSAGRPISDRPRISFRGRTDAAGLRASLFRGGMRHPITERRLPMTSRIYVIDDDDLVADSIKAYLEMAGYQVRCFDQATDFLDSLATLEPGCVMFDLQMPVMGGVEAATRFSAAGYDWPIIIMSARIDDIPPTLPFPLAEIIEKPFMGERMLETLQQCLKQSQPPA</sequence>
<dbReference type="AlphaFoldDB" id="A0A2P7QKN0"/>
<comment type="caution">
    <text evidence="4">The sequence shown here is derived from an EMBL/GenBank/DDBJ whole genome shotgun (WGS) entry which is preliminary data.</text>
</comment>
<feature type="modified residue" description="4-aspartylphosphate" evidence="2">
    <location>
        <position position="118"/>
    </location>
</feature>
<proteinExistence type="predicted"/>
<dbReference type="Pfam" id="PF00072">
    <property type="entry name" value="Response_reg"/>
    <property type="match status" value="1"/>
</dbReference>